<comment type="caution">
    <text evidence="2">The sequence shown here is derived from an EMBL/GenBank/DDBJ whole genome shotgun (WGS) entry which is preliminary data.</text>
</comment>
<feature type="region of interest" description="Disordered" evidence="1">
    <location>
        <begin position="105"/>
        <end position="129"/>
    </location>
</feature>
<feature type="compositionally biased region" description="Acidic residues" evidence="1">
    <location>
        <begin position="108"/>
        <end position="117"/>
    </location>
</feature>
<protein>
    <submittedName>
        <fullName evidence="2">Uncharacterized protein</fullName>
    </submittedName>
</protein>
<feature type="non-terminal residue" evidence="2">
    <location>
        <position position="129"/>
    </location>
</feature>
<dbReference type="Proteomes" id="UP000288216">
    <property type="component" value="Unassembled WGS sequence"/>
</dbReference>
<reference evidence="2 3" key="1">
    <citation type="journal article" date="2018" name="Nat. Ecol. Evol.">
        <title>Shark genomes provide insights into elasmobranch evolution and the origin of vertebrates.</title>
        <authorList>
            <person name="Hara Y"/>
            <person name="Yamaguchi K"/>
            <person name="Onimaru K"/>
            <person name="Kadota M"/>
            <person name="Koyanagi M"/>
            <person name="Keeley SD"/>
            <person name="Tatsumi K"/>
            <person name="Tanaka K"/>
            <person name="Motone F"/>
            <person name="Kageyama Y"/>
            <person name="Nozu R"/>
            <person name="Adachi N"/>
            <person name="Nishimura O"/>
            <person name="Nakagawa R"/>
            <person name="Tanegashima C"/>
            <person name="Kiyatake I"/>
            <person name="Matsumoto R"/>
            <person name="Murakumo K"/>
            <person name="Nishida K"/>
            <person name="Terakita A"/>
            <person name="Kuratani S"/>
            <person name="Sato K"/>
            <person name="Hyodo S Kuraku.S."/>
        </authorList>
    </citation>
    <scope>NUCLEOTIDE SEQUENCE [LARGE SCALE GENOMIC DNA]</scope>
</reference>
<name>A0A401QFE6_SCYTO</name>
<accession>A0A401QFE6</accession>
<evidence type="ECO:0000313" key="3">
    <source>
        <dbReference type="Proteomes" id="UP000288216"/>
    </source>
</evidence>
<sequence length="129" mass="13939">MAEGRREAQSASEHLRKKKMSHTRQFSLPSAQFSGCNVNPLQSSQLRRRSADEASLRKALICEGSASPWPGEGTGYHWQAEREAPAQADGEGTGLGQEVALCLHLEGPLEEESDTESESPLSSCVEEAA</sequence>
<proteinExistence type="predicted"/>
<dbReference type="EMBL" id="BFAA01053135">
    <property type="protein sequence ID" value="GCB84084.1"/>
    <property type="molecule type" value="Genomic_DNA"/>
</dbReference>
<evidence type="ECO:0000256" key="1">
    <source>
        <dbReference type="SAM" id="MobiDB-lite"/>
    </source>
</evidence>
<gene>
    <name evidence="2" type="ORF">scyTo_0024684</name>
</gene>
<feature type="region of interest" description="Disordered" evidence="1">
    <location>
        <begin position="1"/>
        <end position="24"/>
    </location>
</feature>
<organism evidence="2 3">
    <name type="scientific">Scyliorhinus torazame</name>
    <name type="common">Cloudy catshark</name>
    <name type="synonym">Catulus torazame</name>
    <dbReference type="NCBI Taxonomy" id="75743"/>
    <lineage>
        <taxon>Eukaryota</taxon>
        <taxon>Metazoa</taxon>
        <taxon>Chordata</taxon>
        <taxon>Craniata</taxon>
        <taxon>Vertebrata</taxon>
        <taxon>Chondrichthyes</taxon>
        <taxon>Elasmobranchii</taxon>
        <taxon>Galeomorphii</taxon>
        <taxon>Galeoidea</taxon>
        <taxon>Carcharhiniformes</taxon>
        <taxon>Scyliorhinidae</taxon>
        <taxon>Scyliorhinus</taxon>
    </lineage>
</organism>
<keyword evidence="3" id="KW-1185">Reference proteome</keyword>
<dbReference type="AlphaFoldDB" id="A0A401QFE6"/>
<evidence type="ECO:0000313" key="2">
    <source>
        <dbReference type="EMBL" id="GCB84084.1"/>
    </source>
</evidence>